<dbReference type="Gene3D" id="3.40.50.12650">
    <property type="match status" value="1"/>
</dbReference>
<dbReference type="EMBL" id="WOCE01000003">
    <property type="protein sequence ID" value="KAE9616835.1"/>
    <property type="molecule type" value="Genomic_DNA"/>
</dbReference>
<keyword evidence="7" id="KW-1185">Reference proteome</keyword>
<dbReference type="GO" id="GO:0003684">
    <property type="term" value="F:damaged DNA binding"/>
    <property type="evidence" value="ECO:0007669"/>
    <property type="project" value="TreeGrafter"/>
</dbReference>
<dbReference type="Proteomes" id="UP000447434">
    <property type="component" value="Chromosome 3"/>
</dbReference>
<protein>
    <submittedName>
        <fullName evidence="6">Putative DNA repair metallo-beta-lactamase</fullName>
    </submittedName>
</protein>
<evidence type="ECO:0000313" key="6">
    <source>
        <dbReference type="EMBL" id="KAE9616835.1"/>
    </source>
</evidence>
<reference evidence="7" key="1">
    <citation type="journal article" date="2020" name="Nat. Commun.">
        <title>Genome sequence of the cluster root forming white lupin.</title>
        <authorList>
            <person name="Hufnagel B."/>
            <person name="Marques A."/>
            <person name="Soriano A."/>
            <person name="Marques L."/>
            <person name="Divol F."/>
            <person name="Doumas P."/>
            <person name="Sallet E."/>
            <person name="Mancinotti D."/>
            <person name="Carrere S."/>
            <person name="Marande W."/>
            <person name="Arribat S."/>
            <person name="Keller J."/>
            <person name="Huneau C."/>
            <person name="Blein T."/>
            <person name="Aime D."/>
            <person name="Laguerre M."/>
            <person name="Taylor J."/>
            <person name="Schubert V."/>
            <person name="Nelson M."/>
            <person name="Geu-Flores F."/>
            <person name="Crespi M."/>
            <person name="Gallardo-Guerrero K."/>
            <person name="Delaux P.-M."/>
            <person name="Salse J."/>
            <person name="Berges H."/>
            <person name="Guyot R."/>
            <person name="Gouzy J."/>
            <person name="Peret B."/>
        </authorList>
    </citation>
    <scope>NUCLEOTIDE SEQUENCE [LARGE SCALE GENOMIC DNA]</scope>
    <source>
        <strain evidence="7">cv. Amiga</strain>
    </source>
</reference>
<dbReference type="OrthoDB" id="262529at2759"/>
<proteinExistence type="predicted"/>
<keyword evidence="4" id="KW-0269">Exonuclease</keyword>
<evidence type="ECO:0000259" key="5">
    <source>
        <dbReference type="Pfam" id="PF07522"/>
    </source>
</evidence>
<accession>A0A6A4QPZ6</accession>
<dbReference type="GO" id="GO:0006303">
    <property type="term" value="P:double-strand break repair via nonhomologous end joining"/>
    <property type="evidence" value="ECO:0007669"/>
    <property type="project" value="TreeGrafter"/>
</dbReference>
<name>A0A6A4QPZ6_LUPAL</name>
<evidence type="ECO:0000256" key="1">
    <source>
        <dbReference type="ARBA" id="ARBA00022722"/>
    </source>
</evidence>
<comment type="caution">
    <text evidence="6">The sequence shown here is derived from an EMBL/GenBank/DDBJ whole genome shotgun (WGS) entry which is preliminary data.</text>
</comment>
<dbReference type="Pfam" id="PF07522">
    <property type="entry name" value="DRMBL"/>
    <property type="match status" value="1"/>
</dbReference>
<dbReference type="GO" id="GO:0035312">
    <property type="term" value="F:5'-3' DNA exonuclease activity"/>
    <property type="evidence" value="ECO:0007669"/>
    <property type="project" value="TreeGrafter"/>
</dbReference>
<organism evidence="6 7">
    <name type="scientific">Lupinus albus</name>
    <name type="common">White lupine</name>
    <name type="synonym">Lupinus termis</name>
    <dbReference type="NCBI Taxonomy" id="3870"/>
    <lineage>
        <taxon>Eukaryota</taxon>
        <taxon>Viridiplantae</taxon>
        <taxon>Streptophyta</taxon>
        <taxon>Embryophyta</taxon>
        <taxon>Tracheophyta</taxon>
        <taxon>Spermatophyta</taxon>
        <taxon>Magnoliopsida</taxon>
        <taxon>eudicotyledons</taxon>
        <taxon>Gunneridae</taxon>
        <taxon>Pentapetalae</taxon>
        <taxon>rosids</taxon>
        <taxon>fabids</taxon>
        <taxon>Fabales</taxon>
        <taxon>Fabaceae</taxon>
        <taxon>Papilionoideae</taxon>
        <taxon>50 kb inversion clade</taxon>
        <taxon>genistoids sensu lato</taxon>
        <taxon>core genistoids</taxon>
        <taxon>Genisteae</taxon>
        <taxon>Lupinus</taxon>
    </lineage>
</organism>
<keyword evidence="3" id="KW-0378">Hydrolase</keyword>
<dbReference type="AlphaFoldDB" id="A0A6A4QPZ6"/>
<keyword evidence="2" id="KW-0255">Endonuclease</keyword>
<evidence type="ECO:0000256" key="4">
    <source>
        <dbReference type="ARBA" id="ARBA00022839"/>
    </source>
</evidence>
<dbReference type="InterPro" id="IPR011084">
    <property type="entry name" value="DRMBL"/>
</dbReference>
<sequence>MHLLGFNDTFTTNTTVTRVRAVPQYSFSIDTLEALNTMRPTIGIMPSALPWVKKSLQKGDLLSGSFLTSSFKRGRFSANSVQIDEQNGTIGPLNKFHEHIYSVPYSDHSNFAEIEDFIRLLHPATLKGIVSSSSCYIEPMYYFGRLCRVNQPIQLLPKPKSEENGKSVGVVSTKFSFGGDYVESERNKGKNFKGKFLGVRVSKLSILRRKNRGAKILDNNSPDQD</sequence>
<dbReference type="GO" id="GO:0004519">
    <property type="term" value="F:endonuclease activity"/>
    <property type="evidence" value="ECO:0007669"/>
    <property type="project" value="UniProtKB-KW"/>
</dbReference>
<dbReference type="GO" id="GO:0036297">
    <property type="term" value="P:interstrand cross-link repair"/>
    <property type="evidence" value="ECO:0007669"/>
    <property type="project" value="TreeGrafter"/>
</dbReference>
<keyword evidence="1" id="KW-0540">Nuclease</keyword>
<dbReference type="PANTHER" id="PTHR23240:SF8">
    <property type="entry name" value="PROTEIN ARTEMIS"/>
    <property type="match status" value="1"/>
</dbReference>
<feature type="domain" description="DNA repair metallo-beta-lactamase" evidence="5">
    <location>
        <begin position="8"/>
        <end position="126"/>
    </location>
</feature>
<evidence type="ECO:0000256" key="3">
    <source>
        <dbReference type="ARBA" id="ARBA00022801"/>
    </source>
</evidence>
<dbReference type="PANTHER" id="PTHR23240">
    <property type="entry name" value="DNA CROSS-LINK REPAIR PROTEIN PSO2/SNM1-RELATED"/>
    <property type="match status" value="1"/>
</dbReference>
<evidence type="ECO:0000313" key="7">
    <source>
        <dbReference type="Proteomes" id="UP000447434"/>
    </source>
</evidence>
<evidence type="ECO:0000256" key="2">
    <source>
        <dbReference type="ARBA" id="ARBA00022759"/>
    </source>
</evidence>
<gene>
    <name evidence="6" type="ORF">Lalb_Chr03g0029031</name>
</gene>